<dbReference type="InterPro" id="IPR041931">
    <property type="entry name" value="DNA_pol3_alpha_thumb_dom"/>
</dbReference>
<dbReference type="Pfam" id="PF07733">
    <property type="entry name" value="DNA_pol3_alpha"/>
    <property type="match status" value="1"/>
</dbReference>
<dbReference type="InterPro" id="IPR003141">
    <property type="entry name" value="Pol/His_phosphatase_N"/>
</dbReference>
<dbReference type="NCBIfam" id="TIGR00594">
    <property type="entry name" value="polc"/>
    <property type="match status" value="1"/>
</dbReference>
<dbReference type="PANTHER" id="PTHR32294">
    <property type="entry name" value="DNA POLYMERASE III SUBUNIT ALPHA"/>
    <property type="match status" value="1"/>
</dbReference>
<feature type="domain" description="Polymerase/histidinol phosphatase N-terminal" evidence="9">
    <location>
        <begin position="4"/>
        <end position="71"/>
    </location>
</feature>
<evidence type="ECO:0000256" key="2">
    <source>
        <dbReference type="ARBA" id="ARBA00012417"/>
    </source>
</evidence>
<evidence type="ECO:0000256" key="4">
    <source>
        <dbReference type="ARBA" id="ARBA00022679"/>
    </source>
</evidence>
<evidence type="ECO:0000256" key="3">
    <source>
        <dbReference type="ARBA" id="ARBA00019114"/>
    </source>
</evidence>
<evidence type="ECO:0000313" key="10">
    <source>
        <dbReference type="EMBL" id="OGC82355.1"/>
    </source>
</evidence>
<reference evidence="10 11" key="1">
    <citation type="journal article" date="2016" name="Nat. Commun.">
        <title>Thousands of microbial genomes shed light on interconnected biogeochemical processes in an aquifer system.</title>
        <authorList>
            <person name="Anantharaman K."/>
            <person name="Brown C.T."/>
            <person name="Hug L.A."/>
            <person name="Sharon I."/>
            <person name="Castelle C.J."/>
            <person name="Probst A.J."/>
            <person name="Thomas B.C."/>
            <person name="Singh A."/>
            <person name="Wilkins M.J."/>
            <person name="Karaoz U."/>
            <person name="Brodie E.L."/>
            <person name="Williams K.H."/>
            <person name="Hubbard S.S."/>
            <person name="Banfield J.F."/>
        </authorList>
    </citation>
    <scope>NUCLEOTIDE SEQUENCE [LARGE SCALE GENOMIC DNA]</scope>
</reference>
<dbReference type="GO" id="GO:0003887">
    <property type="term" value="F:DNA-directed DNA polymerase activity"/>
    <property type="evidence" value="ECO:0007669"/>
    <property type="project" value="UniProtKB-KW"/>
</dbReference>
<comment type="subcellular location">
    <subcellularLocation>
        <location evidence="1">Cytoplasm</location>
    </subcellularLocation>
</comment>
<organism evidence="10 11">
    <name type="scientific">Candidatus Abawacabacteria bacterium RBG_16_42_10</name>
    <dbReference type="NCBI Taxonomy" id="1817814"/>
    <lineage>
        <taxon>Bacteria</taxon>
        <taxon>Candidatus Abawacaibacteriota</taxon>
    </lineage>
</organism>
<dbReference type="Gene3D" id="1.10.10.1600">
    <property type="entry name" value="Bacterial DNA polymerase III alpha subunit, thumb domain"/>
    <property type="match status" value="1"/>
</dbReference>
<dbReference type="EC" id="2.7.7.7" evidence="2"/>
<sequence length="1146" mass="128683">MSFVHLHVHSHFSLLDALGSPYTLVNRAKELGMKAISITDNGVMYGAVDFYQAAIGSSIKPIIGAEMYIAHRSRFDRADLEKNPHQLVLLAYSDTGYHNLMTLVTKGQLEGLFEKPMIDWELLNEFHEGLIALSGDHTSEVSKALLANNYKEAKRIAQKYEELFGKDNYYLEIIRHGLEIENGLNPQLITLSKETGIPLVATNNSRYPTLNDRDAHDALICVKNQKLVSDQNRPKYEGDHSILGEEQMRQLFKDIPEACDITGEIANRCNVKIPLGQNLIPAFQCPPGLTAAEYLRELCIEGCKKRYGDPLSEKIRRQLDYELGVINKTGFPTYFLIVWDFINWAKNQGIAVGPGRGSAAGAIVTYSLAITDIDPLEYDLVFERFLNPERVSPPDIDIDFADDSREQVINYVVEKYNRESVAQIITFGTMGAKAAIRDVGRVLGFGYKDVDTLAKLIPSKPGTKLKDALEKEPLIKESLEKNPAHKQIWEMASKLEGVVRHASTHASAVVIAGEPLVNHTPLQKNTAGKDEGVVTQYSMKPLEVLGLLKMDFLGLRNLTVLANTAKLIKLNYDIDLDWQNLATDDKKSYQLLSEGKTTGVFQLESEGMKHYLKELKPSNFEDIIAMISLYRPGPLEAIPDFIAAKNGLKEVTYLDPELEPILKKTYGVIVYQEQVLEIARQFCGFSYGEADILRRAVGKKIMELLLEQKNKFIEKAVAREKSKEVAEKIWDFIEPFARYGFNKSHAACYAMIAYQTAYLKSHFPAAFMAALMTSDRGDTDRIVIEIEESKALGLTILPPSINDSDVDFTVVGRDAIRFGLGAIKNLGDSTSQAIVDERKKNGPFRSLNEFFNRVSLEFLNRKSLEALSKANVFQELVSVSTIMQNIDTCIQYISTLKKLREAPVDSLFADMDEANQIPQIKLKEAEQLPIRQILDYEKEALGLYLSAHPLGHLKDFFAKTGTRIDKITLQHEGKKVKIAGMIVNMKRILTKTNQAMSFLEVENPFGRIEGVIFPKAMEACQEYCIEDTIITASGKISFRDRRGTGQSSTPKLLIDTLMPLEIPSSLEEKKEIQKPYIVEIPATTSDKELIQLKEILTRFPGKSPVQLELTKPLHKSTTIHVTYKVEPSDQLEKALQAFHEALTKKT</sequence>
<protein>
    <recommendedName>
        <fullName evidence="3">DNA polymerase III subunit alpha</fullName>
        <ecNumber evidence="2">2.7.7.7</ecNumber>
    </recommendedName>
</protein>
<dbReference type="NCBIfam" id="NF004226">
    <property type="entry name" value="PRK05673.1"/>
    <property type="match status" value="1"/>
</dbReference>
<dbReference type="PANTHER" id="PTHR32294:SF0">
    <property type="entry name" value="DNA POLYMERASE III SUBUNIT ALPHA"/>
    <property type="match status" value="1"/>
</dbReference>
<evidence type="ECO:0000256" key="8">
    <source>
        <dbReference type="ARBA" id="ARBA00049244"/>
    </source>
</evidence>
<dbReference type="InterPro" id="IPR004013">
    <property type="entry name" value="PHP_dom"/>
</dbReference>
<dbReference type="InterPro" id="IPR040982">
    <property type="entry name" value="DNA_pol3_finger"/>
</dbReference>
<evidence type="ECO:0000256" key="7">
    <source>
        <dbReference type="ARBA" id="ARBA00022932"/>
    </source>
</evidence>
<dbReference type="Gene3D" id="3.20.20.140">
    <property type="entry name" value="Metal-dependent hydrolases"/>
    <property type="match status" value="1"/>
</dbReference>
<evidence type="ECO:0000256" key="5">
    <source>
        <dbReference type="ARBA" id="ARBA00022695"/>
    </source>
</evidence>
<dbReference type="GO" id="GO:0005737">
    <property type="term" value="C:cytoplasm"/>
    <property type="evidence" value="ECO:0007669"/>
    <property type="project" value="UniProtKB-SubCell"/>
</dbReference>
<name>A0A1F4XKX8_9BACT</name>
<dbReference type="AlphaFoldDB" id="A0A1F4XKX8"/>
<dbReference type="Pfam" id="PF02811">
    <property type="entry name" value="PHP"/>
    <property type="match status" value="1"/>
</dbReference>
<dbReference type="CDD" id="cd04485">
    <property type="entry name" value="DnaE_OBF"/>
    <property type="match status" value="1"/>
</dbReference>
<dbReference type="EMBL" id="MEWR01000008">
    <property type="protein sequence ID" value="OGC82355.1"/>
    <property type="molecule type" value="Genomic_DNA"/>
</dbReference>
<dbReference type="InterPro" id="IPR011708">
    <property type="entry name" value="DNA_pol3_alpha_NTPase_dom"/>
</dbReference>
<evidence type="ECO:0000256" key="6">
    <source>
        <dbReference type="ARBA" id="ARBA00022705"/>
    </source>
</evidence>
<evidence type="ECO:0000313" key="11">
    <source>
        <dbReference type="Proteomes" id="UP000177614"/>
    </source>
</evidence>
<keyword evidence="6" id="KW-0235">DNA replication</keyword>
<proteinExistence type="predicted"/>
<keyword evidence="7" id="KW-0239">DNA-directed DNA polymerase</keyword>
<dbReference type="GO" id="GO:0008408">
    <property type="term" value="F:3'-5' exonuclease activity"/>
    <property type="evidence" value="ECO:0007669"/>
    <property type="project" value="InterPro"/>
</dbReference>
<dbReference type="Gene3D" id="1.10.150.870">
    <property type="match status" value="1"/>
</dbReference>
<comment type="caution">
    <text evidence="10">The sequence shown here is derived from an EMBL/GenBank/DDBJ whole genome shotgun (WGS) entry which is preliminary data.</text>
</comment>
<evidence type="ECO:0000256" key="1">
    <source>
        <dbReference type="ARBA" id="ARBA00004496"/>
    </source>
</evidence>
<dbReference type="SUPFAM" id="SSF89550">
    <property type="entry name" value="PHP domain-like"/>
    <property type="match status" value="1"/>
</dbReference>
<dbReference type="NCBIfam" id="NF005298">
    <property type="entry name" value="PRK06826.1"/>
    <property type="match status" value="1"/>
</dbReference>
<keyword evidence="5" id="KW-0548">Nucleotidyltransferase</keyword>
<dbReference type="SMART" id="SM00481">
    <property type="entry name" value="POLIIIAc"/>
    <property type="match status" value="1"/>
</dbReference>
<dbReference type="CDD" id="cd12113">
    <property type="entry name" value="PHP_PolIIIA_DnaE3"/>
    <property type="match status" value="1"/>
</dbReference>
<dbReference type="GO" id="GO:0006260">
    <property type="term" value="P:DNA replication"/>
    <property type="evidence" value="ECO:0007669"/>
    <property type="project" value="UniProtKB-KW"/>
</dbReference>
<dbReference type="InterPro" id="IPR004805">
    <property type="entry name" value="DnaE2/DnaE/PolC"/>
</dbReference>
<dbReference type="InterPro" id="IPR029460">
    <property type="entry name" value="DNAPol_HHH"/>
</dbReference>
<dbReference type="Pfam" id="PF14579">
    <property type="entry name" value="HHH_6"/>
    <property type="match status" value="1"/>
</dbReference>
<dbReference type="STRING" id="1817814.A2V81_02380"/>
<evidence type="ECO:0000259" key="9">
    <source>
        <dbReference type="SMART" id="SM00481"/>
    </source>
</evidence>
<comment type="catalytic activity">
    <reaction evidence="8">
        <text>DNA(n) + a 2'-deoxyribonucleoside 5'-triphosphate = DNA(n+1) + diphosphate</text>
        <dbReference type="Rhea" id="RHEA:22508"/>
        <dbReference type="Rhea" id="RHEA-COMP:17339"/>
        <dbReference type="Rhea" id="RHEA-COMP:17340"/>
        <dbReference type="ChEBI" id="CHEBI:33019"/>
        <dbReference type="ChEBI" id="CHEBI:61560"/>
        <dbReference type="ChEBI" id="CHEBI:173112"/>
        <dbReference type="EC" id="2.7.7.7"/>
    </reaction>
</comment>
<gene>
    <name evidence="10" type="ORF">A2V81_02380</name>
</gene>
<dbReference type="InterPro" id="IPR004365">
    <property type="entry name" value="NA-bd_OB_tRNA"/>
</dbReference>
<accession>A0A1F4XKX8</accession>
<keyword evidence="4" id="KW-0808">Transferase</keyword>
<dbReference type="Pfam" id="PF17657">
    <property type="entry name" value="DNA_pol3_finger"/>
    <property type="match status" value="1"/>
</dbReference>
<dbReference type="GO" id="GO:0003676">
    <property type="term" value="F:nucleic acid binding"/>
    <property type="evidence" value="ECO:0007669"/>
    <property type="project" value="InterPro"/>
</dbReference>
<dbReference type="Proteomes" id="UP000177614">
    <property type="component" value="Unassembled WGS sequence"/>
</dbReference>
<dbReference type="Pfam" id="PF01336">
    <property type="entry name" value="tRNA_anti-codon"/>
    <property type="match status" value="1"/>
</dbReference>
<dbReference type="InterPro" id="IPR016195">
    <property type="entry name" value="Pol/histidinol_Pase-like"/>
</dbReference>